<keyword evidence="5" id="KW-1185">Reference proteome</keyword>
<evidence type="ECO:0000313" key="5">
    <source>
        <dbReference type="Proteomes" id="UP000268093"/>
    </source>
</evidence>
<dbReference type="SUPFAM" id="SSF46579">
    <property type="entry name" value="Prefoldin"/>
    <property type="match status" value="1"/>
</dbReference>
<keyword evidence="2" id="KW-0143">Chaperone</keyword>
<evidence type="ECO:0000256" key="3">
    <source>
        <dbReference type="SAM" id="Coils"/>
    </source>
</evidence>
<dbReference type="InterPro" id="IPR009053">
    <property type="entry name" value="Prefoldin"/>
</dbReference>
<dbReference type="GO" id="GO:0007017">
    <property type="term" value="P:microtubule-based process"/>
    <property type="evidence" value="ECO:0007669"/>
    <property type="project" value="TreeGrafter"/>
</dbReference>
<dbReference type="PANTHER" id="PTHR12409">
    <property type="entry name" value="PREFOLDIN SUBUNIT 3"/>
    <property type="match status" value="1"/>
</dbReference>
<dbReference type="Gene3D" id="1.10.287.370">
    <property type="match status" value="1"/>
</dbReference>
<dbReference type="InterPro" id="IPR004127">
    <property type="entry name" value="Prefoldin_subunit_alpha"/>
</dbReference>
<keyword evidence="3" id="KW-0175">Coiled coil</keyword>
<dbReference type="GO" id="GO:0005737">
    <property type="term" value="C:cytoplasm"/>
    <property type="evidence" value="ECO:0007669"/>
    <property type="project" value="TreeGrafter"/>
</dbReference>
<dbReference type="CDD" id="cd23156">
    <property type="entry name" value="Prefoldin_3"/>
    <property type="match status" value="1"/>
</dbReference>
<reference evidence="4 5" key="1">
    <citation type="journal article" date="2018" name="New Phytol.">
        <title>Phylogenomics of Endogonaceae and evolution of mycorrhizas within Mucoromycota.</title>
        <authorList>
            <person name="Chang Y."/>
            <person name="Desiro A."/>
            <person name="Na H."/>
            <person name="Sandor L."/>
            <person name="Lipzen A."/>
            <person name="Clum A."/>
            <person name="Barry K."/>
            <person name="Grigoriev I.V."/>
            <person name="Martin F.M."/>
            <person name="Stajich J.E."/>
            <person name="Smith M.E."/>
            <person name="Bonito G."/>
            <person name="Spatafora J.W."/>
        </authorList>
    </citation>
    <scope>NUCLEOTIDE SEQUENCE [LARGE SCALE GENOMIC DNA]</scope>
    <source>
        <strain evidence="4 5">GMNB39</strain>
    </source>
</reference>
<proteinExistence type="inferred from homology"/>
<dbReference type="GO" id="GO:0007021">
    <property type="term" value="P:tubulin complex assembly"/>
    <property type="evidence" value="ECO:0007669"/>
    <property type="project" value="TreeGrafter"/>
</dbReference>
<evidence type="ECO:0000256" key="2">
    <source>
        <dbReference type="ARBA" id="ARBA00023186"/>
    </source>
</evidence>
<organism evidence="4 5">
    <name type="scientific">Jimgerdemannia flammicorona</name>
    <dbReference type="NCBI Taxonomy" id="994334"/>
    <lineage>
        <taxon>Eukaryota</taxon>
        <taxon>Fungi</taxon>
        <taxon>Fungi incertae sedis</taxon>
        <taxon>Mucoromycota</taxon>
        <taxon>Mucoromycotina</taxon>
        <taxon>Endogonomycetes</taxon>
        <taxon>Endogonales</taxon>
        <taxon>Endogonaceae</taxon>
        <taxon>Jimgerdemannia</taxon>
    </lineage>
</organism>
<dbReference type="GO" id="GO:0015631">
    <property type="term" value="F:tubulin binding"/>
    <property type="evidence" value="ECO:0007669"/>
    <property type="project" value="TreeGrafter"/>
</dbReference>
<sequence>MEINMLQHKKILEEKIPKIKKTLSIVKFLISRRESKSDKPIITKFKLNDTLYAKVKVENTGTIFLWLGANIMLKYTLEEARELLASKLAAALRLLTNAEEDLEFLRDQITTMEVSILLKRRKYKRDWLSGDEEQTACGC</sequence>
<dbReference type="GO" id="GO:0006457">
    <property type="term" value="P:protein folding"/>
    <property type="evidence" value="ECO:0007669"/>
    <property type="project" value="InterPro"/>
</dbReference>
<evidence type="ECO:0000313" key="4">
    <source>
        <dbReference type="EMBL" id="RUP25854.1"/>
    </source>
</evidence>
<dbReference type="Proteomes" id="UP000268093">
    <property type="component" value="Unassembled WGS sequence"/>
</dbReference>
<dbReference type="Pfam" id="PF02996">
    <property type="entry name" value="Prefoldin"/>
    <property type="match status" value="1"/>
</dbReference>
<dbReference type="EMBL" id="RBNI01013761">
    <property type="protein sequence ID" value="RUP25854.1"/>
    <property type="molecule type" value="Genomic_DNA"/>
</dbReference>
<protein>
    <submittedName>
        <fullName evidence="4">Prefoldin subunit-domain-containing protein</fullName>
    </submittedName>
</protein>
<dbReference type="GO" id="GO:0016272">
    <property type="term" value="C:prefoldin complex"/>
    <property type="evidence" value="ECO:0007669"/>
    <property type="project" value="InterPro"/>
</dbReference>
<dbReference type="OrthoDB" id="6375174at2759"/>
<dbReference type="PANTHER" id="PTHR12409:SF0">
    <property type="entry name" value="PREFOLDIN SUBUNIT 3"/>
    <property type="match status" value="1"/>
</dbReference>
<comment type="caution">
    <text evidence="4">The sequence shown here is derived from an EMBL/GenBank/DDBJ whole genome shotgun (WGS) entry which is preliminary data.</text>
</comment>
<dbReference type="InterPro" id="IPR016655">
    <property type="entry name" value="PFD3"/>
</dbReference>
<comment type="similarity">
    <text evidence="1">Belongs to the prefoldin subunit alpha family.</text>
</comment>
<dbReference type="AlphaFoldDB" id="A0A433BHP9"/>
<accession>A0A433BHP9</accession>
<name>A0A433BHP9_9FUNG</name>
<evidence type="ECO:0000256" key="1">
    <source>
        <dbReference type="ARBA" id="ARBA00010048"/>
    </source>
</evidence>
<gene>
    <name evidence="4" type="ORF">BC936DRAFT_138807</name>
</gene>
<feature type="coiled-coil region" evidence="3">
    <location>
        <begin position="81"/>
        <end position="115"/>
    </location>
</feature>